<name>A0A4Y2C963_ARAVE</name>
<comment type="caution">
    <text evidence="1">The sequence shown here is derived from an EMBL/GenBank/DDBJ whole genome shotgun (WGS) entry which is preliminary data.</text>
</comment>
<accession>A0A4Y2C963</accession>
<proteinExistence type="predicted"/>
<gene>
    <name evidence="1" type="ORF">AVEN_55498_1</name>
</gene>
<keyword evidence="2" id="KW-1185">Reference proteome</keyword>
<protein>
    <submittedName>
        <fullName evidence="1">Uncharacterized protein</fullName>
    </submittedName>
</protein>
<reference evidence="1 2" key="1">
    <citation type="journal article" date="2019" name="Sci. Rep.">
        <title>Orb-weaving spider Araneus ventricosus genome elucidates the spidroin gene catalogue.</title>
        <authorList>
            <person name="Kono N."/>
            <person name="Nakamura H."/>
            <person name="Ohtoshi R."/>
            <person name="Moran D.A.P."/>
            <person name="Shinohara A."/>
            <person name="Yoshida Y."/>
            <person name="Fujiwara M."/>
            <person name="Mori M."/>
            <person name="Tomita M."/>
            <person name="Arakawa K."/>
        </authorList>
    </citation>
    <scope>NUCLEOTIDE SEQUENCE [LARGE SCALE GENOMIC DNA]</scope>
</reference>
<evidence type="ECO:0000313" key="2">
    <source>
        <dbReference type="Proteomes" id="UP000499080"/>
    </source>
</evidence>
<organism evidence="1 2">
    <name type="scientific">Araneus ventricosus</name>
    <name type="common">Orbweaver spider</name>
    <name type="synonym">Epeira ventricosa</name>
    <dbReference type="NCBI Taxonomy" id="182803"/>
    <lineage>
        <taxon>Eukaryota</taxon>
        <taxon>Metazoa</taxon>
        <taxon>Ecdysozoa</taxon>
        <taxon>Arthropoda</taxon>
        <taxon>Chelicerata</taxon>
        <taxon>Arachnida</taxon>
        <taxon>Araneae</taxon>
        <taxon>Araneomorphae</taxon>
        <taxon>Entelegynae</taxon>
        <taxon>Araneoidea</taxon>
        <taxon>Araneidae</taxon>
        <taxon>Araneus</taxon>
    </lineage>
</organism>
<dbReference type="AlphaFoldDB" id="A0A4Y2C963"/>
<dbReference type="EMBL" id="BGPR01000163">
    <property type="protein sequence ID" value="GBM00982.1"/>
    <property type="molecule type" value="Genomic_DNA"/>
</dbReference>
<dbReference type="Proteomes" id="UP000499080">
    <property type="component" value="Unassembled WGS sequence"/>
</dbReference>
<sequence length="130" mass="14840">MTGEYADIKTNSSYFALTFCRIPEFFTLPVTTTKNNGYEANCHISTPNPTSSRFLFLIDGSIAVWNAKPWEATPPVSSKKTLKMRSHSRKHFILIEMRTPHSPVFEEARPYLVGNLKDSLLLFTTLHYPL</sequence>
<evidence type="ECO:0000313" key="1">
    <source>
        <dbReference type="EMBL" id="GBM00982.1"/>
    </source>
</evidence>